<proteinExistence type="predicted"/>
<dbReference type="EMBL" id="BMXA01000001">
    <property type="protein sequence ID" value="GHA00404.1"/>
    <property type="molecule type" value="Genomic_DNA"/>
</dbReference>
<reference evidence="1" key="2">
    <citation type="submission" date="2020-09" db="EMBL/GenBank/DDBJ databases">
        <authorList>
            <person name="Sun Q."/>
            <person name="Kim S."/>
        </authorList>
    </citation>
    <scope>NUCLEOTIDE SEQUENCE</scope>
    <source>
        <strain evidence="1">KCTC 12711</strain>
    </source>
</reference>
<evidence type="ECO:0000313" key="2">
    <source>
        <dbReference type="Proteomes" id="UP000614811"/>
    </source>
</evidence>
<sequence length="112" mass="12873">MAVSHVTHGICDTLLINHQLDDTIMGSNELHDLLEQLRNQHQGADFVDSEYQQRLDEIIVSLEQQSLYPDSFDEYSNLDEQIGALILDLETEYPTLKRVLDSVQQVLSNFRV</sequence>
<comment type="caution">
    <text evidence="1">The sequence shown here is derived from an EMBL/GenBank/DDBJ whole genome shotgun (WGS) entry which is preliminary data.</text>
</comment>
<dbReference type="RefSeq" id="WP_189398553.1">
    <property type="nucleotide sequence ID" value="NZ_BMXA01000001.1"/>
</dbReference>
<gene>
    <name evidence="1" type="ORF">GCM10008090_06450</name>
</gene>
<name>A0A918RII6_9GAMM</name>
<reference evidence="1" key="1">
    <citation type="journal article" date="2014" name="Int. J. Syst. Evol. Microbiol.">
        <title>Complete genome sequence of Corynebacterium casei LMG S-19264T (=DSM 44701T), isolated from a smear-ripened cheese.</title>
        <authorList>
            <consortium name="US DOE Joint Genome Institute (JGI-PGF)"/>
            <person name="Walter F."/>
            <person name="Albersmeier A."/>
            <person name="Kalinowski J."/>
            <person name="Ruckert C."/>
        </authorList>
    </citation>
    <scope>NUCLEOTIDE SEQUENCE</scope>
    <source>
        <strain evidence="1">KCTC 12711</strain>
    </source>
</reference>
<dbReference type="AlphaFoldDB" id="A0A918RII6"/>
<accession>A0A918RII6</accession>
<organism evidence="1 2">
    <name type="scientific">Arenicella chitinivorans</name>
    <dbReference type="NCBI Taxonomy" id="1329800"/>
    <lineage>
        <taxon>Bacteria</taxon>
        <taxon>Pseudomonadati</taxon>
        <taxon>Pseudomonadota</taxon>
        <taxon>Gammaproteobacteria</taxon>
        <taxon>Arenicellales</taxon>
        <taxon>Arenicellaceae</taxon>
        <taxon>Arenicella</taxon>
    </lineage>
</organism>
<evidence type="ECO:0008006" key="3">
    <source>
        <dbReference type="Google" id="ProtNLM"/>
    </source>
</evidence>
<dbReference type="Pfam" id="PF14357">
    <property type="entry name" value="DUF4404"/>
    <property type="match status" value="1"/>
</dbReference>
<keyword evidence="2" id="KW-1185">Reference proteome</keyword>
<dbReference type="InterPro" id="IPR025516">
    <property type="entry name" value="DUF4404"/>
</dbReference>
<evidence type="ECO:0000313" key="1">
    <source>
        <dbReference type="EMBL" id="GHA00404.1"/>
    </source>
</evidence>
<dbReference type="Proteomes" id="UP000614811">
    <property type="component" value="Unassembled WGS sequence"/>
</dbReference>
<protein>
    <recommendedName>
        <fullName evidence="3">DUF4404 family protein</fullName>
    </recommendedName>
</protein>